<dbReference type="GO" id="GO:0008955">
    <property type="term" value="F:peptidoglycan glycosyltransferase activity"/>
    <property type="evidence" value="ECO:0007669"/>
    <property type="project" value="UniProtKB-EC"/>
</dbReference>
<dbReference type="Gene3D" id="3.40.710.10">
    <property type="entry name" value="DD-peptidase/beta-lactamase superfamily"/>
    <property type="match status" value="1"/>
</dbReference>
<keyword evidence="12" id="KW-0511">Multifunctional enzyme</keyword>
<dbReference type="GO" id="GO:0046677">
    <property type="term" value="P:response to antibiotic"/>
    <property type="evidence" value="ECO:0007669"/>
    <property type="project" value="UniProtKB-KW"/>
</dbReference>
<dbReference type="AlphaFoldDB" id="A0A921N1I6"/>
<dbReference type="EMBL" id="DYUB01000188">
    <property type="protein sequence ID" value="HJG96644.1"/>
    <property type="molecule type" value="Genomic_DNA"/>
</dbReference>
<dbReference type="EC" id="2.4.99.28" evidence="14"/>
<sequence length="775" mass="84835">MSNDNNENNKIRRKKVSSSASKNTTSKNSNTKSSRPKSSKKKDKFKILRVSGIVFLAMLVFLSAAGTGLVFASLRDVQPVTKALLDEKTYQTTEIYYANGDLLSNAPSVNKKDPIKIDQMPKDIINAVVAIEDERFYQHNGVDIKGLLRSVLKTLTGNKQGGSTIPMQVSKMLLTTDKQTLTRKIKDIYYAYEMSKTLTKNQILETYLNNFFVGRGLAGVQAGANGYFSKDAKELTLAECALLAGSTKNPFSYAAYMTAKLDGTEEKSDVENRLLFYINTPDDNLDDPAQIELDMIEKLNNWGLIPSQDTYKQLKSGTMVVRKAVSNPKSIKRRNVVLGKMLELGYISQSEYEKAIAEPINIKLPKAADTVVSSVEDLIEYNVIDALVEQGNTRDEAYNMFYNGGLRIDTTIDPTMQEILETEYENDNNFPNSRIDSDGSHQPQSSMVILDYRTGQIKALVGGRHITGRKTLNRATTPQQPGSTIKPLSVYTPAIDTLKITQATAVSDAMGGYKFKDNNRWNPNTTTSGSGSMSLRKALAYSSNTIAAKTAEMLGGTYEECVDIMIDYLRHFGITTLQSDSKDRSFASLTLGGMSQGVSPLEMAAAYGTLANGGTYIEPTIFTTISSYDGQLIVKNTPEDHRVVDSEVAYVLTDMLQAVVTEGTGSNARLSNGMPVAGKTGTTNKSLDAWFVGYTPYYVGATYIGDDAGRRDSNGNVISRKSIAGGSSSAAKLWSTVMNKIHKNLTKTDFKVPKNIYFTKINLIDGGKSSSGSNA</sequence>
<keyword evidence="17" id="KW-0812">Transmembrane</keyword>
<evidence type="ECO:0000256" key="1">
    <source>
        <dbReference type="ARBA" id="ARBA00002624"/>
    </source>
</evidence>
<evidence type="ECO:0000259" key="19">
    <source>
        <dbReference type="Pfam" id="PF00912"/>
    </source>
</evidence>
<dbReference type="InterPro" id="IPR050396">
    <property type="entry name" value="Glycosyltr_51/Transpeptidase"/>
</dbReference>
<feature type="domain" description="Penicillin-binding protein transpeptidase" evidence="18">
    <location>
        <begin position="446"/>
        <end position="702"/>
    </location>
</feature>
<keyword evidence="7" id="KW-0328">Glycosyltransferase</keyword>
<evidence type="ECO:0000256" key="11">
    <source>
        <dbReference type="ARBA" id="ARBA00023251"/>
    </source>
</evidence>
<feature type="transmembrane region" description="Helical" evidence="17">
    <location>
        <begin position="47"/>
        <end position="72"/>
    </location>
</feature>
<evidence type="ECO:0000256" key="6">
    <source>
        <dbReference type="ARBA" id="ARBA00022670"/>
    </source>
</evidence>
<keyword evidence="17" id="KW-1133">Transmembrane helix</keyword>
<dbReference type="Proteomes" id="UP000776700">
    <property type="component" value="Unassembled WGS sequence"/>
</dbReference>
<evidence type="ECO:0000256" key="17">
    <source>
        <dbReference type="SAM" id="Phobius"/>
    </source>
</evidence>
<reference evidence="20" key="1">
    <citation type="journal article" date="2021" name="PeerJ">
        <title>Extensive microbial diversity within the chicken gut microbiome revealed by metagenomics and culture.</title>
        <authorList>
            <person name="Gilroy R."/>
            <person name="Ravi A."/>
            <person name="Getino M."/>
            <person name="Pursley I."/>
            <person name="Horton D.L."/>
            <person name="Alikhan N.F."/>
            <person name="Baker D."/>
            <person name="Gharbi K."/>
            <person name="Hall N."/>
            <person name="Watson M."/>
            <person name="Adriaenssens E.M."/>
            <person name="Foster-Nyarko E."/>
            <person name="Jarju S."/>
            <person name="Secka A."/>
            <person name="Antonio M."/>
            <person name="Oren A."/>
            <person name="Chaudhuri R.R."/>
            <person name="La Ragione R."/>
            <person name="Hildebrand F."/>
            <person name="Pallen M.J."/>
        </authorList>
    </citation>
    <scope>NUCLEOTIDE SEQUENCE</scope>
    <source>
        <strain evidence="20">1277</strain>
    </source>
</reference>
<dbReference type="GO" id="GO:0008658">
    <property type="term" value="F:penicillin binding"/>
    <property type="evidence" value="ECO:0007669"/>
    <property type="project" value="InterPro"/>
</dbReference>
<dbReference type="InterPro" id="IPR001264">
    <property type="entry name" value="Glyco_trans_51"/>
</dbReference>
<dbReference type="InterPro" id="IPR001460">
    <property type="entry name" value="PCN-bd_Tpept"/>
</dbReference>
<evidence type="ECO:0000256" key="3">
    <source>
        <dbReference type="ARBA" id="ARBA00012448"/>
    </source>
</evidence>
<dbReference type="PANTHER" id="PTHR32282:SF33">
    <property type="entry name" value="PEPTIDOGLYCAN GLYCOSYLTRANSFERASE"/>
    <property type="match status" value="1"/>
</dbReference>
<evidence type="ECO:0000256" key="10">
    <source>
        <dbReference type="ARBA" id="ARBA00022968"/>
    </source>
</evidence>
<dbReference type="EC" id="3.4.16.4" evidence="3"/>
<dbReference type="GO" id="GO:0009002">
    <property type="term" value="F:serine-type D-Ala-D-Ala carboxypeptidase activity"/>
    <property type="evidence" value="ECO:0007669"/>
    <property type="project" value="UniProtKB-EC"/>
</dbReference>
<dbReference type="Pfam" id="PF00912">
    <property type="entry name" value="Transgly"/>
    <property type="match status" value="1"/>
</dbReference>
<dbReference type="PANTHER" id="PTHR32282">
    <property type="entry name" value="BINDING PROTEIN TRANSPEPTIDASE, PUTATIVE-RELATED"/>
    <property type="match status" value="1"/>
</dbReference>
<evidence type="ECO:0000313" key="21">
    <source>
        <dbReference type="Proteomes" id="UP000776700"/>
    </source>
</evidence>
<evidence type="ECO:0000256" key="8">
    <source>
        <dbReference type="ARBA" id="ARBA00022679"/>
    </source>
</evidence>
<keyword evidence="5" id="KW-0121">Carboxypeptidase</keyword>
<dbReference type="SUPFAM" id="SSF53955">
    <property type="entry name" value="Lysozyme-like"/>
    <property type="match status" value="1"/>
</dbReference>
<evidence type="ECO:0000256" key="7">
    <source>
        <dbReference type="ARBA" id="ARBA00022676"/>
    </source>
</evidence>
<evidence type="ECO:0000256" key="4">
    <source>
        <dbReference type="ARBA" id="ARBA00018638"/>
    </source>
</evidence>
<organism evidence="20 21">
    <name type="scientific">Romboutsia timonensis</name>
    <dbReference type="NCBI Taxonomy" id="1776391"/>
    <lineage>
        <taxon>Bacteria</taxon>
        <taxon>Bacillati</taxon>
        <taxon>Bacillota</taxon>
        <taxon>Clostridia</taxon>
        <taxon>Peptostreptococcales</taxon>
        <taxon>Peptostreptococcaceae</taxon>
        <taxon>Romboutsia</taxon>
    </lineage>
</organism>
<evidence type="ECO:0000256" key="5">
    <source>
        <dbReference type="ARBA" id="ARBA00022645"/>
    </source>
</evidence>
<dbReference type="InterPro" id="IPR023346">
    <property type="entry name" value="Lysozyme-like_dom_sf"/>
</dbReference>
<comment type="caution">
    <text evidence="20">The sequence shown here is derived from an EMBL/GenBank/DDBJ whole genome shotgun (WGS) entry which is preliminary data.</text>
</comment>
<comment type="subcellular location">
    <subcellularLocation>
        <location evidence="2">Cell membrane</location>
        <topology evidence="2">Single-pass type II membrane protein</topology>
    </subcellularLocation>
</comment>
<keyword evidence="11" id="KW-0046">Antibiotic resistance</keyword>
<keyword evidence="9" id="KW-0378">Hydrolase</keyword>
<accession>A0A921N1I6</accession>
<keyword evidence="17" id="KW-0472">Membrane</keyword>
<name>A0A921N1I6_9FIRM</name>
<evidence type="ECO:0000313" key="20">
    <source>
        <dbReference type="EMBL" id="HJG96644.1"/>
    </source>
</evidence>
<evidence type="ECO:0000256" key="9">
    <source>
        <dbReference type="ARBA" id="ARBA00022801"/>
    </source>
</evidence>
<dbReference type="InterPro" id="IPR012338">
    <property type="entry name" value="Beta-lactam/transpept-like"/>
</dbReference>
<evidence type="ECO:0000256" key="16">
    <source>
        <dbReference type="SAM" id="MobiDB-lite"/>
    </source>
</evidence>
<dbReference type="SUPFAM" id="SSF56601">
    <property type="entry name" value="beta-lactamase/transpeptidase-like"/>
    <property type="match status" value="1"/>
</dbReference>
<evidence type="ECO:0000256" key="14">
    <source>
        <dbReference type="ARBA" id="ARBA00044770"/>
    </source>
</evidence>
<keyword evidence="10" id="KW-0735">Signal-anchor</keyword>
<feature type="domain" description="Glycosyl transferase family 51" evidence="19">
    <location>
        <begin position="101"/>
        <end position="258"/>
    </location>
</feature>
<feature type="region of interest" description="Disordered" evidence="16">
    <location>
        <begin position="1"/>
        <end position="41"/>
    </location>
</feature>
<evidence type="ECO:0000256" key="15">
    <source>
        <dbReference type="ARBA" id="ARBA00049902"/>
    </source>
</evidence>
<feature type="compositionally biased region" description="Low complexity" evidence="16">
    <location>
        <begin position="17"/>
        <end position="33"/>
    </location>
</feature>
<comment type="function">
    <text evidence="1">Cell wall formation. Synthesis of cross-linked peptidoglycan from the lipid intermediates. The enzyme has a penicillin-insensitive transglycosylase N-terminal domain (formation of linear glycan strands) and a penicillin-sensitive transpeptidase C-terminal domain (cross-linking of the peptide subunits).</text>
</comment>
<feature type="non-terminal residue" evidence="20">
    <location>
        <position position="775"/>
    </location>
</feature>
<dbReference type="GO" id="GO:0005886">
    <property type="term" value="C:plasma membrane"/>
    <property type="evidence" value="ECO:0007669"/>
    <property type="project" value="UniProtKB-SubCell"/>
</dbReference>
<dbReference type="InterPro" id="IPR036950">
    <property type="entry name" value="PBP_transglycosylase"/>
</dbReference>
<proteinExistence type="predicted"/>
<evidence type="ECO:0000256" key="12">
    <source>
        <dbReference type="ARBA" id="ARBA00023268"/>
    </source>
</evidence>
<dbReference type="Pfam" id="PF00905">
    <property type="entry name" value="Transpeptidase"/>
    <property type="match status" value="1"/>
</dbReference>
<dbReference type="Gene3D" id="1.10.3810.10">
    <property type="entry name" value="Biosynthetic peptidoglycan transglycosylase-like"/>
    <property type="match status" value="1"/>
</dbReference>
<gene>
    <name evidence="20" type="ORF">K8V90_06030</name>
</gene>
<protein>
    <recommendedName>
        <fullName evidence="4">Penicillin-binding protein 1A</fullName>
        <ecNumber evidence="14">2.4.99.28</ecNumber>
        <ecNumber evidence="3">3.4.16.4</ecNumber>
    </recommendedName>
</protein>
<comment type="catalytic activity">
    <reaction evidence="15">
        <text>[GlcNAc-(1-&gt;4)-Mur2Ac(oyl-L-Ala-gamma-D-Glu-L-Lys-D-Ala-D-Ala)](n)-di-trans,octa-cis-undecaprenyl diphosphate + beta-D-GlcNAc-(1-&gt;4)-Mur2Ac(oyl-L-Ala-gamma-D-Glu-L-Lys-D-Ala-D-Ala)-di-trans,octa-cis-undecaprenyl diphosphate = [GlcNAc-(1-&gt;4)-Mur2Ac(oyl-L-Ala-gamma-D-Glu-L-Lys-D-Ala-D-Ala)](n+1)-di-trans,octa-cis-undecaprenyl diphosphate + di-trans,octa-cis-undecaprenyl diphosphate + H(+)</text>
        <dbReference type="Rhea" id="RHEA:23708"/>
        <dbReference type="Rhea" id="RHEA-COMP:9602"/>
        <dbReference type="Rhea" id="RHEA-COMP:9603"/>
        <dbReference type="ChEBI" id="CHEBI:15378"/>
        <dbReference type="ChEBI" id="CHEBI:58405"/>
        <dbReference type="ChEBI" id="CHEBI:60033"/>
        <dbReference type="ChEBI" id="CHEBI:78435"/>
        <dbReference type="EC" id="2.4.99.28"/>
    </reaction>
</comment>
<evidence type="ECO:0000256" key="2">
    <source>
        <dbReference type="ARBA" id="ARBA00004401"/>
    </source>
</evidence>
<keyword evidence="8" id="KW-0808">Transferase</keyword>
<comment type="catalytic activity">
    <reaction evidence="13">
        <text>Preferential cleavage: (Ac)2-L-Lys-D-Ala-|-D-Ala. Also transpeptidation of peptidyl-alanyl moieties that are N-acyl substituents of D-alanine.</text>
        <dbReference type="EC" id="3.4.16.4"/>
    </reaction>
</comment>
<evidence type="ECO:0000259" key="18">
    <source>
        <dbReference type="Pfam" id="PF00905"/>
    </source>
</evidence>
<evidence type="ECO:0000256" key="13">
    <source>
        <dbReference type="ARBA" id="ARBA00034000"/>
    </source>
</evidence>
<reference evidence="20" key="2">
    <citation type="submission" date="2021-09" db="EMBL/GenBank/DDBJ databases">
        <authorList>
            <person name="Gilroy R."/>
        </authorList>
    </citation>
    <scope>NUCLEOTIDE SEQUENCE</scope>
    <source>
        <strain evidence="20">1277</strain>
    </source>
</reference>
<dbReference type="GO" id="GO:0006508">
    <property type="term" value="P:proteolysis"/>
    <property type="evidence" value="ECO:0007669"/>
    <property type="project" value="UniProtKB-KW"/>
</dbReference>
<keyword evidence="6" id="KW-0645">Protease</keyword>